<sequence length="110" mass="11772">MAKRAAAGPAAAAARPKRPSNKAPKKAATAAAAAAATAAAATPRASSKAIRRKEYLATIKKNKDLIRLEEHLRLFYKTNKKRALRLEVVVSVTKEKEVISRPTLAGKIVD</sequence>
<reference evidence="2 3" key="1">
    <citation type="submission" date="2017-03" db="EMBL/GenBank/DDBJ databases">
        <title>Genomes of endolithic fungi from Antarctica.</title>
        <authorList>
            <person name="Coleine C."/>
            <person name="Masonjones S."/>
            <person name="Stajich J.E."/>
        </authorList>
    </citation>
    <scope>NUCLEOTIDE SEQUENCE [LARGE SCALE GENOMIC DNA]</scope>
    <source>
        <strain evidence="2 3">CCFEE 5187</strain>
    </source>
</reference>
<gene>
    <name evidence="2" type="ORF">B0A49_00424</name>
</gene>
<evidence type="ECO:0000313" key="2">
    <source>
        <dbReference type="EMBL" id="TKA82271.1"/>
    </source>
</evidence>
<feature type="region of interest" description="Disordered" evidence="1">
    <location>
        <begin position="1"/>
        <end position="28"/>
    </location>
</feature>
<feature type="compositionally biased region" description="Low complexity" evidence="1">
    <location>
        <begin position="1"/>
        <end position="14"/>
    </location>
</feature>
<evidence type="ECO:0000313" key="3">
    <source>
        <dbReference type="Proteomes" id="UP000308768"/>
    </source>
</evidence>
<accession>A0A4U0XZS5</accession>
<feature type="compositionally biased region" description="Basic residues" evidence="1">
    <location>
        <begin position="15"/>
        <end position="25"/>
    </location>
</feature>
<dbReference type="EMBL" id="NAJN01000003">
    <property type="protein sequence ID" value="TKA82271.1"/>
    <property type="molecule type" value="Genomic_DNA"/>
</dbReference>
<keyword evidence="3" id="KW-1185">Reference proteome</keyword>
<dbReference type="Proteomes" id="UP000308768">
    <property type="component" value="Unassembled WGS sequence"/>
</dbReference>
<dbReference type="AlphaFoldDB" id="A0A4U0XZS5"/>
<name>A0A4U0XZS5_9PEZI</name>
<proteinExistence type="predicted"/>
<protein>
    <submittedName>
        <fullName evidence="2">Uncharacterized protein</fullName>
    </submittedName>
</protein>
<organism evidence="2 3">
    <name type="scientific">Cryomyces minteri</name>
    <dbReference type="NCBI Taxonomy" id="331657"/>
    <lineage>
        <taxon>Eukaryota</taxon>
        <taxon>Fungi</taxon>
        <taxon>Dikarya</taxon>
        <taxon>Ascomycota</taxon>
        <taxon>Pezizomycotina</taxon>
        <taxon>Dothideomycetes</taxon>
        <taxon>Dothideomycetes incertae sedis</taxon>
        <taxon>Cryomyces</taxon>
    </lineage>
</organism>
<comment type="caution">
    <text evidence="2">The sequence shown here is derived from an EMBL/GenBank/DDBJ whole genome shotgun (WGS) entry which is preliminary data.</text>
</comment>
<evidence type="ECO:0000256" key="1">
    <source>
        <dbReference type="SAM" id="MobiDB-lite"/>
    </source>
</evidence>